<dbReference type="RefSeq" id="WP_218315173.1">
    <property type="nucleotide sequence ID" value="NZ_JAGSPB010000001.1"/>
</dbReference>
<keyword evidence="3" id="KW-1133">Transmembrane helix</keyword>
<evidence type="ECO:0000256" key="1">
    <source>
        <dbReference type="ARBA" id="ARBA00012528"/>
    </source>
</evidence>
<proteinExistence type="predicted"/>
<dbReference type="PROSITE" id="PS50887">
    <property type="entry name" value="GGDEF"/>
    <property type="match status" value="1"/>
</dbReference>
<evidence type="ECO:0000256" key="2">
    <source>
        <dbReference type="SAM" id="MobiDB-lite"/>
    </source>
</evidence>
<dbReference type="SMART" id="SM00267">
    <property type="entry name" value="GGDEF"/>
    <property type="match status" value="1"/>
</dbReference>
<feature type="transmembrane region" description="Helical" evidence="3">
    <location>
        <begin position="6"/>
        <end position="27"/>
    </location>
</feature>
<keyword evidence="5" id="KW-0548">Nucleotidyltransferase</keyword>
<dbReference type="Pfam" id="PF00990">
    <property type="entry name" value="GGDEF"/>
    <property type="match status" value="1"/>
</dbReference>
<evidence type="ECO:0000256" key="3">
    <source>
        <dbReference type="SAM" id="Phobius"/>
    </source>
</evidence>
<dbReference type="GO" id="GO:0052621">
    <property type="term" value="F:diguanylate cyclase activity"/>
    <property type="evidence" value="ECO:0007669"/>
    <property type="project" value="UniProtKB-EC"/>
</dbReference>
<dbReference type="Proteomes" id="UP000699975">
    <property type="component" value="Unassembled WGS sequence"/>
</dbReference>
<comment type="caution">
    <text evidence="5">The sequence shown here is derived from an EMBL/GenBank/DDBJ whole genome shotgun (WGS) entry which is preliminary data.</text>
</comment>
<dbReference type="EMBL" id="JAGSPB010000001">
    <property type="protein sequence ID" value="MBV7264617.1"/>
    <property type="molecule type" value="Genomic_DNA"/>
</dbReference>
<feature type="transmembrane region" description="Helical" evidence="3">
    <location>
        <begin position="117"/>
        <end position="137"/>
    </location>
</feature>
<keyword evidence="3" id="KW-0812">Transmembrane</keyword>
<reference evidence="5 6" key="1">
    <citation type="submission" date="2021-04" db="EMBL/GenBank/DDBJ databases">
        <authorList>
            <person name="Pira H."/>
            <person name="Risdian C."/>
            <person name="Wink J."/>
        </authorList>
    </citation>
    <scope>NUCLEOTIDE SEQUENCE [LARGE SCALE GENOMIC DNA]</scope>
    <source>
        <strain evidence="5 6">WH131</strain>
    </source>
</reference>
<dbReference type="InterPro" id="IPR000160">
    <property type="entry name" value="GGDEF_dom"/>
</dbReference>
<feature type="transmembrane region" description="Helical" evidence="3">
    <location>
        <begin position="61"/>
        <end position="79"/>
    </location>
</feature>
<dbReference type="InterPro" id="IPR050469">
    <property type="entry name" value="Diguanylate_Cyclase"/>
</dbReference>
<sequence length="400" mass="43630">MQQLILGLINPLVAVIFSVTFLLMWLRDRTRRDLAAFVVSYAMLGIGFIISHLAHLQNLPSVVPITHVPFSIGTIALVAGLCMRSRFSTPWGGLIGVFAASGLLLVVSQSAAASVVVSLYITNTAHGVMIVMGAQIMARRPRETVSDKVVFAMVILAAAQFFVRPAFSFIFETGITEVAFRETIYYSVLNATIALGSLILALTLIAASIQDQFRNQRTEMEIDPLSGLLSRQSFETKVEEVLAAGLVEDTRAALIIADIDHFKNVNDIWGHQTGDRAIAQFGALIAREIRYYDLAGRIGGEEFCILIRNADTEAALGLAERLRLKLSATQIEGMSENVRLTASFGATERLRAESYKSMFTRADKALYQAKDTGRNRVILSDDEQATGPDKPTKGAQQAAA</sequence>
<feature type="transmembrane region" description="Helical" evidence="3">
    <location>
        <begin position="34"/>
        <end position="55"/>
    </location>
</feature>
<dbReference type="CDD" id="cd01949">
    <property type="entry name" value="GGDEF"/>
    <property type="match status" value="1"/>
</dbReference>
<evidence type="ECO:0000259" key="4">
    <source>
        <dbReference type="PROSITE" id="PS50887"/>
    </source>
</evidence>
<name>A0ABS6SJ81_9SPHN</name>
<keyword evidence="6" id="KW-1185">Reference proteome</keyword>
<evidence type="ECO:0000313" key="6">
    <source>
        <dbReference type="Proteomes" id="UP000699975"/>
    </source>
</evidence>
<feature type="transmembrane region" description="Helical" evidence="3">
    <location>
        <begin position="183"/>
        <end position="207"/>
    </location>
</feature>
<protein>
    <recommendedName>
        <fullName evidence="1">diguanylate cyclase</fullName>
        <ecNumber evidence="1">2.7.7.65</ecNumber>
    </recommendedName>
</protein>
<dbReference type="PANTHER" id="PTHR45138">
    <property type="entry name" value="REGULATORY COMPONENTS OF SENSORY TRANSDUCTION SYSTEM"/>
    <property type="match status" value="1"/>
</dbReference>
<feature type="region of interest" description="Disordered" evidence="2">
    <location>
        <begin position="377"/>
        <end position="400"/>
    </location>
</feature>
<feature type="transmembrane region" description="Helical" evidence="3">
    <location>
        <begin position="149"/>
        <end position="171"/>
    </location>
</feature>
<accession>A0ABS6SJ81</accession>
<feature type="domain" description="GGDEF" evidence="4">
    <location>
        <begin position="250"/>
        <end position="382"/>
    </location>
</feature>
<organism evidence="5 6">
    <name type="scientific">Erythrobacter ani</name>
    <dbReference type="NCBI Taxonomy" id="2827235"/>
    <lineage>
        <taxon>Bacteria</taxon>
        <taxon>Pseudomonadati</taxon>
        <taxon>Pseudomonadota</taxon>
        <taxon>Alphaproteobacteria</taxon>
        <taxon>Sphingomonadales</taxon>
        <taxon>Erythrobacteraceae</taxon>
        <taxon>Erythrobacter/Porphyrobacter group</taxon>
        <taxon>Erythrobacter</taxon>
    </lineage>
</organism>
<dbReference type="EC" id="2.7.7.65" evidence="1"/>
<feature type="transmembrane region" description="Helical" evidence="3">
    <location>
        <begin position="91"/>
        <end position="111"/>
    </location>
</feature>
<dbReference type="NCBIfam" id="TIGR00254">
    <property type="entry name" value="GGDEF"/>
    <property type="match status" value="1"/>
</dbReference>
<keyword evidence="5" id="KW-0808">Transferase</keyword>
<keyword evidence="3" id="KW-0472">Membrane</keyword>
<dbReference type="PANTHER" id="PTHR45138:SF9">
    <property type="entry name" value="DIGUANYLATE CYCLASE DGCM-RELATED"/>
    <property type="match status" value="1"/>
</dbReference>
<evidence type="ECO:0000313" key="5">
    <source>
        <dbReference type="EMBL" id="MBV7264617.1"/>
    </source>
</evidence>
<gene>
    <name evidence="5" type="ORF">KCG45_00325</name>
</gene>